<sequence>MPSLSLRGNPFERVVAPYASMLALPIDPNAVLANLKKMQDSGFSGPMGFYEAIDFTPARLPENEPHRVVMSHMAHHQGMILVAIANALEDDVMVRAFSGIPEVRALTLLLSEKAAPGRGPPGSG</sequence>
<protein>
    <submittedName>
        <fullName evidence="2">DUF2329</fullName>
    </submittedName>
</protein>
<organism evidence="2">
    <name type="scientific">uncultured Thiomonas sp</name>
    <dbReference type="NCBI Taxonomy" id="184422"/>
    <lineage>
        <taxon>Bacteria</taxon>
        <taxon>Pseudomonadati</taxon>
        <taxon>Pseudomonadota</taxon>
        <taxon>Betaproteobacteria</taxon>
        <taxon>Burkholderiales</taxon>
        <taxon>Thiomonas</taxon>
        <taxon>environmental samples</taxon>
    </lineage>
</organism>
<dbReference type="EMBL" id="KF127821">
    <property type="protein sequence ID" value="AIA95181.1"/>
    <property type="molecule type" value="Genomic_DNA"/>
</dbReference>
<feature type="domain" description="Glycoamylase-like" evidence="1">
    <location>
        <begin position="13"/>
        <end position="93"/>
    </location>
</feature>
<dbReference type="Pfam" id="PF10091">
    <property type="entry name" value="Glycoamylase"/>
    <property type="match status" value="1"/>
</dbReference>
<name>A0A060CQG6_9BURK</name>
<reference evidence="2" key="1">
    <citation type="journal article" date="2013" name="Environ. Microbiol.">
        <title>Seasonally variable intestinal metagenomes of the red palm weevil (Rhynchophorus ferrugineus).</title>
        <authorList>
            <person name="Jia S."/>
            <person name="Zhang X."/>
            <person name="Zhang G."/>
            <person name="Yin A."/>
            <person name="Zhang S."/>
            <person name="Li F."/>
            <person name="Wang L."/>
            <person name="Zhao D."/>
            <person name="Yun Q."/>
            <person name="Tala"/>
            <person name="Wang J."/>
            <person name="Sun G."/>
            <person name="Baabdullah M."/>
            <person name="Yu X."/>
            <person name="Hu S."/>
            <person name="Al-Mssallem I.S."/>
            <person name="Yu J."/>
        </authorList>
    </citation>
    <scope>NUCLEOTIDE SEQUENCE</scope>
</reference>
<evidence type="ECO:0000259" key="1">
    <source>
        <dbReference type="Pfam" id="PF10091"/>
    </source>
</evidence>
<proteinExistence type="predicted"/>
<accession>A0A060CQG6</accession>
<evidence type="ECO:0000313" key="2">
    <source>
        <dbReference type="EMBL" id="AIA95181.1"/>
    </source>
</evidence>
<dbReference type="InterPro" id="IPR019282">
    <property type="entry name" value="Glycoamylase-like_cons_dom"/>
</dbReference>
<dbReference type="AlphaFoldDB" id="A0A060CQG6"/>
<dbReference type="Gene3D" id="1.50.10.140">
    <property type="match status" value="1"/>
</dbReference>